<gene>
    <name evidence="2" type="ORF">F7231_03300</name>
</gene>
<evidence type="ECO:0000313" key="3">
    <source>
        <dbReference type="Proteomes" id="UP000606008"/>
    </source>
</evidence>
<dbReference type="RefSeq" id="WP_166690878.1">
    <property type="nucleotide sequence ID" value="NZ_WAEL01000001.1"/>
</dbReference>
<comment type="caution">
    <text evidence="2">The sequence shown here is derived from an EMBL/GenBank/DDBJ whole genome shotgun (WGS) entry which is preliminary data.</text>
</comment>
<feature type="domain" description="HTH LytTR-type" evidence="1">
    <location>
        <begin position="16"/>
        <end position="103"/>
    </location>
</feature>
<dbReference type="Proteomes" id="UP000606008">
    <property type="component" value="Unassembled WGS sequence"/>
</dbReference>
<dbReference type="EMBL" id="WAEL01000001">
    <property type="protein sequence ID" value="NID09187.1"/>
    <property type="molecule type" value="Genomic_DNA"/>
</dbReference>
<dbReference type="Gene3D" id="3.40.50.2300">
    <property type="match status" value="1"/>
</dbReference>
<reference evidence="2" key="1">
    <citation type="submission" date="2024-05" db="EMBL/GenBank/DDBJ databases">
        <authorList>
            <person name="Jung D.-H."/>
        </authorList>
    </citation>
    <scope>NUCLEOTIDE SEQUENCE</scope>
    <source>
        <strain evidence="2">JA-25</strain>
    </source>
</reference>
<keyword evidence="3" id="KW-1185">Reference proteome</keyword>
<dbReference type="SMART" id="SM00850">
    <property type="entry name" value="LytTR"/>
    <property type="match status" value="1"/>
</dbReference>
<proteinExistence type="predicted"/>
<protein>
    <submittedName>
        <fullName evidence="2">LytTR family transcriptional regulator</fullName>
    </submittedName>
</protein>
<sequence length="268" mass="29985">MQFISKILEQPVLLAYFIGANNYTWLHFRDGEQRLLAKPLTYFEQRLPAFVRVHKTALVNPDCVASVSPPPRPKLNGTVRMRDGMEMAISRRRWAEVAPRLQPINSEPVEVKALPTPVPVDQTFTPYRAPTLVILAVMTGDTLLLTRDCLATLNVPSLFQPAESGAELANSLTLGYEKDLPALIILDARTKRPDRMLALRALKSRPRLRAIPVVWLTNPDDDTSAVYELDANSVVVIPDDSASLIRIMHRLCQYWLTVAQLPPGVSLT</sequence>
<evidence type="ECO:0000313" key="2">
    <source>
        <dbReference type="EMBL" id="NID09187.1"/>
    </source>
</evidence>
<organism evidence="2 3">
    <name type="scientific">Fibrivirga algicola</name>
    <dbReference type="NCBI Taxonomy" id="2950420"/>
    <lineage>
        <taxon>Bacteria</taxon>
        <taxon>Pseudomonadati</taxon>
        <taxon>Bacteroidota</taxon>
        <taxon>Cytophagia</taxon>
        <taxon>Cytophagales</taxon>
        <taxon>Spirosomataceae</taxon>
        <taxon>Fibrivirga</taxon>
    </lineage>
</organism>
<dbReference type="Pfam" id="PF04397">
    <property type="entry name" value="LytTR"/>
    <property type="match status" value="1"/>
</dbReference>
<dbReference type="PROSITE" id="PS50930">
    <property type="entry name" value="HTH_LYTTR"/>
    <property type="match status" value="1"/>
</dbReference>
<dbReference type="SUPFAM" id="SSF52172">
    <property type="entry name" value="CheY-like"/>
    <property type="match status" value="1"/>
</dbReference>
<dbReference type="Gene3D" id="2.40.50.1020">
    <property type="entry name" value="LytTr DNA-binding domain"/>
    <property type="match status" value="1"/>
</dbReference>
<dbReference type="InterPro" id="IPR011006">
    <property type="entry name" value="CheY-like_superfamily"/>
</dbReference>
<accession>A0ABX0QDL6</accession>
<evidence type="ECO:0000259" key="1">
    <source>
        <dbReference type="PROSITE" id="PS50930"/>
    </source>
</evidence>
<name>A0ABX0QDL6_9BACT</name>
<dbReference type="InterPro" id="IPR007492">
    <property type="entry name" value="LytTR_DNA-bd_dom"/>
</dbReference>